<dbReference type="Gene3D" id="1.25.10.10">
    <property type="entry name" value="Leucine-rich Repeat Variant"/>
    <property type="match status" value="2"/>
</dbReference>
<protein>
    <recommendedName>
        <fullName evidence="4">DUF7032 domain-containing protein</fullName>
    </recommendedName>
</protein>
<gene>
    <name evidence="5" type="ORF">SAY86_023785</name>
</gene>
<reference evidence="5 6" key="1">
    <citation type="journal article" date="2023" name="Hortic Res">
        <title>Pangenome of water caltrop reveals structural variations and asymmetric subgenome divergence after allopolyploidization.</title>
        <authorList>
            <person name="Zhang X."/>
            <person name="Chen Y."/>
            <person name="Wang L."/>
            <person name="Yuan Y."/>
            <person name="Fang M."/>
            <person name="Shi L."/>
            <person name="Lu R."/>
            <person name="Comes H.P."/>
            <person name="Ma Y."/>
            <person name="Chen Y."/>
            <person name="Huang G."/>
            <person name="Zhou Y."/>
            <person name="Zheng Z."/>
            <person name="Qiu Y."/>
        </authorList>
    </citation>
    <scope>NUCLEOTIDE SEQUENCE [LARGE SCALE GENOMIC DNA]</scope>
    <source>
        <strain evidence="5">F231</strain>
    </source>
</reference>
<dbReference type="InterPro" id="IPR000225">
    <property type="entry name" value="Armadillo"/>
</dbReference>
<dbReference type="SMART" id="SM00185">
    <property type="entry name" value="ARM"/>
    <property type="match status" value="6"/>
</dbReference>
<proteinExistence type="predicted"/>
<evidence type="ECO:0000256" key="2">
    <source>
        <dbReference type="PROSITE-ProRule" id="PRU00259"/>
    </source>
</evidence>
<dbReference type="PANTHER" id="PTHR46043">
    <property type="entry name" value="ARM REPEAT SUPERFAMILY PROTEIN"/>
    <property type="match status" value="1"/>
</dbReference>
<organism evidence="5 6">
    <name type="scientific">Trapa natans</name>
    <name type="common">Water chestnut</name>
    <dbReference type="NCBI Taxonomy" id="22666"/>
    <lineage>
        <taxon>Eukaryota</taxon>
        <taxon>Viridiplantae</taxon>
        <taxon>Streptophyta</taxon>
        <taxon>Embryophyta</taxon>
        <taxon>Tracheophyta</taxon>
        <taxon>Spermatophyta</taxon>
        <taxon>Magnoliopsida</taxon>
        <taxon>eudicotyledons</taxon>
        <taxon>Gunneridae</taxon>
        <taxon>Pentapetalae</taxon>
        <taxon>rosids</taxon>
        <taxon>malvids</taxon>
        <taxon>Myrtales</taxon>
        <taxon>Lythraceae</taxon>
        <taxon>Trapa</taxon>
    </lineage>
</organism>
<dbReference type="InterPro" id="IPR011989">
    <property type="entry name" value="ARM-like"/>
</dbReference>
<accession>A0AAN7LVJ1</accession>
<feature type="domain" description="DUF7032" evidence="4">
    <location>
        <begin position="35"/>
        <end position="142"/>
    </location>
</feature>
<evidence type="ECO:0000256" key="3">
    <source>
        <dbReference type="SAM" id="MobiDB-lite"/>
    </source>
</evidence>
<evidence type="ECO:0000313" key="5">
    <source>
        <dbReference type="EMBL" id="KAK4793350.1"/>
    </source>
</evidence>
<feature type="compositionally biased region" description="Polar residues" evidence="3">
    <location>
        <begin position="1"/>
        <end position="17"/>
    </location>
</feature>
<dbReference type="InterPro" id="IPR054296">
    <property type="entry name" value="DUF7032"/>
</dbReference>
<feature type="region of interest" description="Disordered" evidence="3">
    <location>
        <begin position="1"/>
        <end position="20"/>
    </location>
</feature>
<dbReference type="Proteomes" id="UP001346149">
    <property type="component" value="Unassembled WGS sequence"/>
</dbReference>
<sequence>MHPSSPTMDSAAGDTQVQPPPLPSAASLEALLDSINHLLSLLLLSSLTARSFFGRWQLIRTKLTSLLSSLSSSPHWSPHPLLLSTLLPSIHSTLSFLHSLSLQCSLSPFPGSKLHMQSDLDMASSSLSDQLQHLDLLLHSGVLHQATAIVLSHPAPSSSKDDVVLFIRDLFTRLQIGGNEFKMKALDSLLQLLSGDEKSAVLVSREGNVAYLIHLLDLNNFSPIREQAATALSILVSLNNESRKIVFEAGGLGPLLKVLETGSNPLKEKAAVAVEAITADPENAWAISAYGGVHVLMEACRSGSPAAQCHALGAIRNVAVAEDVRTVLAEEGAVSLLVQMLCSSVAAAAREKAVSCIAILASSHEKFQYSIIQEGGLQRLMHLLEDPPSADALESTLRTVSSLSKVDSVNRTLSSSTAFIVHLGELIKHGRLILQQLASSLISELSISDGNKRAIANCMSSLVRLMESPKPVGLQESASSALVSLLTVRSNRKDFMRDEKSVTRLVQMLDPRNETVLKKLPVAVVAAVAASGGDGCRRRLVAAGACQHLHKLSEMEIAGARKASQRLAGSRLKTIFSRTWKE</sequence>
<evidence type="ECO:0000256" key="1">
    <source>
        <dbReference type="ARBA" id="ARBA00022737"/>
    </source>
</evidence>
<keyword evidence="1" id="KW-0677">Repeat</keyword>
<name>A0AAN7LVJ1_TRANT</name>
<dbReference type="PANTHER" id="PTHR46043:SF2">
    <property type="entry name" value="ARM REPEAT SUPERFAMILY PROTEIN"/>
    <property type="match status" value="1"/>
</dbReference>
<evidence type="ECO:0000313" key="6">
    <source>
        <dbReference type="Proteomes" id="UP001346149"/>
    </source>
</evidence>
<dbReference type="EMBL" id="JAXQNO010000008">
    <property type="protein sequence ID" value="KAK4793350.1"/>
    <property type="molecule type" value="Genomic_DNA"/>
</dbReference>
<evidence type="ECO:0000259" key="4">
    <source>
        <dbReference type="Pfam" id="PF23005"/>
    </source>
</evidence>
<comment type="caution">
    <text evidence="5">The sequence shown here is derived from an EMBL/GenBank/DDBJ whole genome shotgun (WGS) entry which is preliminary data.</text>
</comment>
<dbReference type="PROSITE" id="PS50176">
    <property type="entry name" value="ARM_REPEAT"/>
    <property type="match status" value="1"/>
</dbReference>
<dbReference type="InterPro" id="IPR016024">
    <property type="entry name" value="ARM-type_fold"/>
</dbReference>
<dbReference type="Pfam" id="PF23005">
    <property type="entry name" value="DUF7032"/>
    <property type="match status" value="1"/>
</dbReference>
<dbReference type="SUPFAM" id="SSF48371">
    <property type="entry name" value="ARM repeat"/>
    <property type="match status" value="1"/>
</dbReference>
<keyword evidence="6" id="KW-1185">Reference proteome</keyword>
<feature type="repeat" description="ARM" evidence="2">
    <location>
        <begin position="207"/>
        <end position="250"/>
    </location>
</feature>
<dbReference type="AlphaFoldDB" id="A0AAN7LVJ1"/>